<feature type="transmembrane region" description="Helical" evidence="2">
    <location>
        <begin position="209"/>
        <end position="230"/>
    </location>
</feature>
<feature type="region of interest" description="Disordered" evidence="1">
    <location>
        <begin position="564"/>
        <end position="597"/>
    </location>
</feature>
<feature type="transmembrane region" description="Helical" evidence="2">
    <location>
        <begin position="530"/>
        <end position="550"/>
    </location>
</feature>
<proteinExistence type="predicted"/>
<feature type="transmembrane region" description="Helical" evidence="2">
    <location>
        <begin position="169"/>
        <end position="188"/>
    </location>
</feature>
<dbReference type="AlphaFoldDB" id="A0A517W684"/>
<sequence>MPIKVHCKECDTTFSVKDEAAGKRVRCKGCGSPVKVPSGEKRKKRAATASKSADTDDFLASFDIDKIEDKEARICPRCGHDADEEDIECSNCGVNLTTGRLSEKTRKKRRRKGPAIEEFYSKSWGDAYTFLGNHKGLATKTFLYSFIASTLFFCAIFMMFWCHRTPPRAFWGFIAFVSIMAVPGWIWFIQTEVVRFALQKKDKLKRINFDFFLCSALGMKFIFWIVLFSLPAQAVFGTIGYYYITNGSIPIGAALIAVGFIPTFLMFPLAMPHMTVADSTPGWLVHKLGRVFLTLAKPALFWCFVFFVTTLPAIGCLAAIGAISGSDLDTFFSNVRYNSAVAADNDAKEWADENKIEDFVEGPMVGKKPVELQPKVLILPSILWLFACLFYAPTLIYNARVNGLLAVHCKPDLQLITKLEEVKYVSKAEREKTGPPTPRWQLSLVGIGIGVVVGIAMFFLIPLMPLLLLRVLLIIMGVAQIGCLFNVLAQIKQKEGLGFAILGFFVSIYAYVMGWIYAKKDKEIGGTMMLWTLFFIASTLTQIGLVYHAVSMMITEFNNNVNAQAPEDPAAEPAAAEAGEGPADPAVDAAPAEPAVP</sequence>
<evidence type="ECO:0000256" key="2">
    <source>
        <dbReference type="SAM" id="Phobius"/>
    </source>
</evidence>
<keyword evidence="2" id="KW-0472">Membrane</keyword>
<evidence type="ECO:0000256" key="1">
    <source>
        <dbReference type="SAM" id="MobiDB-lite"/>
    </source>
</evidence>
<evidence type="ECO:0008006" key="5">
    <source>
        <dbReference type="Google" id="ProtNLM"/>
    </source>
</evidence>
<feature type="transmembrane region" description="Helical" evidence="2">
    <location>
        <begin position="496"/>
        <end position="518"/>
    </location>
</feature>
<organism evidence="3 4">
    <name type="scientific">Gimesia chilikensis</name>
    <dbReference type="NCBI Taxonomy" id="2605989"/>
    <lineage>
        <taxon>Bacteria</taxon>
        <taxon>Pseudomonadati</taxon>
        <taxon>Planctomycetota</taxon>
        <taxon>Planctomycetia</taxon>
        <taxon>Planctomycetales</taxon>
        <taxon>Planctomycetaceae</taxon>
        <taxon>Gimesia</taxon>
    </lineage>
</organism>
<reference evidence="3 4" key="1">
    <citation type="submission" date="2019-02" db="EMBL/GenBank/DDBJ databases">
        <title>Deep-cultivation of Planctomycetes and their phenomic and genomic characterization uncovers novel biology.</title>
        <authorList>
            <person name="Wiegand S."/>
            <person name="Jogler M."/>
            <person name="Boedeker C."/>
            <person name="Pinto D."/>
            <person name="Vollmers J."/>
            <person name="Rivas-Marin E."/>
            <person name="Kohn T."/>
            <person name="Peeters S.H."/>
            <person name="Heuer A."/>
            <person name="Rast P."/>
            <person name="Oberbeckmann S."/>
            <person name="Bunk B."/>
            <person name="Jeske O."/>
            <person name="Meyerdierks A."/>
            <person name="Storesund J.E."/>
            <person name="Kallscheuer N."/>
            <person name="Luecker S."/>
            <person name="Lage O.M."/>
            <person name="Pohl T."/>
            <person name="Merkel B.J."/>
            <person name="Hornburger P."/>
            <person name="Mueller R.-W."/>
            <person name="Bruemmer F."/>
            <person name="Labrenz M."/>
            <person name="Spormann A.M."/>
            <person name="Op den Camp H."/>
            <person name="Overmann J."/>
            <person name="Amann R."/>
            <person name="Jetten M.S.M."/>
            <person name="Mascher T."/>
            <person name="Medema M.H."/>
            <person name="Devos D.P."/>
            <person name="Kaster A.-K."/>
            <person name="Ovreas L."/>
            <person name="Rohde M."/>
            <person name="Galperin M.Y."/>
            <person name="Jogler C."/>
        </authorList>
    </citation>
    <scope>NUCLEOTIDE SEQUENCE [LARGE SCALE GENOMIC DNA]</scope>
    <source>
        <strain evidence="3 4">V6</strain>
    </source>
</reference>
<feature type="transmembrane region" description="Helical" evidence="2">
    <location>
        <begin position="440"/>
        <end position="461"/>
    </location>
</feature>
<gene>
    <name evidence="3" type="ORF">V6x_04350</name>
</gene>
<name>A0A517W684_9PLAN</name>
<feature type="compositionally biased region" description="Low complexity" evidence="1">
    <location>
        <begin position="565"/>
        <end position="597"/>
    </location>
</feature>
<dbReference type="Proteomes" id="UP000320722">
    <property type="component" value="Chromosome"/>
</dbReference>
<protein>
    <recommendedName>
        <fullName evidence="5">Double zinc ribbon</fullName>
    </recommendedName>
</protein>
<dbReference type="RefSeq" id="WP_145036120.1">
    <property type="nucleotide sequence ID" value="NZ_CP036347.1"/>
</dbReference>
<dbReference type="EMBL" id="CP036347">
    <property type="protein sequence ID" value="QDU00759.1"/>
    <property type="molecule type" value="Genomic_DNA"/>
</dbReference>
<evidence type="ECO:0000313" key="4">
    <source>
        <dbReference type="Proteomes" id="UP000320722"/>
    </source>
</evidence>
<keyword evidence="2" id="KW-0812">Transmembrane</keyword>
<evidence type="ECO:0000313" key="3">
    <source>
        <dbReference type="EMBL" id="QDU00759.1"/>
    </source>
</evidence>
<dbReference type="Gene3D" id="2.20.28.160">
    <property type="match status" value="1"/>
</dbReference>
<feature type="transmembrane region" description="Helical" evidence="2">
    <location>
        <begin position="299"/>
        <end position="323"/>
    </location>
</feature>
<feature type="transmembrane region" description="Helical" evidence="2">
    <location>
        <begin position="242"/>
        <end position="265"/>
    </location>
</feature>
<feature type="transmembrane region" description="Helical" evidence="2">
    <location>
        <begin position="142"/>
        <end position="163"/>
    </location>
</feature>
<feature type="transmembrane region" description="Helical" evidence="2">
    <location>
        <begin position="467"/>
        <end position="489"/>
    </location>
</feature>
<accession>A0A517W684</accession>
<feature type="transmembrane region" description="Helical" evidence="2">
    <location>
        <begin position="377"/>
        <end position="397"/>
    </location>
</feature>
<keyword evidence="2" id="KW-1133">Transmembrane helix</keyword>